<evidence type="ECO:0000313" key="2">
    <source>
        <dbReference type="Proteomes" id="UP000639396"/>
    </source>
</evidence>
<evidence type="ECO:0000313" key="1">
    <source>
        <dbReference type="EMBL" id="MBD2864488.1"/>
    </source>
</evidence>
<reference evidence="1" key="1">
    <citation type="submission" date="2020-09" db="EMBL/GenBank/DDBJ databases">
        <title>A novel bacterium of genus Paenibacillus, isolated from South China Sea.</title>
        <authorList>
            <person name="Huang H."/>
            <person name="Mo K."/>
            <person name="Hu Y."/>
        </authorList>
    </citation>
    <scope>NUCLEOTIDE SEQUENCE</scope>
    <source>
        <strain evidence="1">IB182363</strain>
    </source>
</reference>
<protein>
    <submittedName>
        <fullName evidence="1">AIM24 family protein</fullName>
    </submittedName>
</protein>
<dbReference type="Proteomes" id="UP000639396">
    <property type="component" value="Unassembled WGS sequence"/>
</dbReference>
<gene>
    <name evidence="1" type="ORF">IDH45_21090</name>
</gene>
<dbReference type="Gene3D" id="3.60.160.10">
    <property type="entry name" value="Mitochondrial biogenesis AIM24"/>
    <property type="match status" value="1"/>
</dbReference>
<dbReference type="AlphaFoldDB" id="A0A927CD49"/>
<accession>A0A927CD49</accession>
<keyword evidence="2" id="KW-1185">Reference proteome</keyword>
<dbReference type="InterPro" id="IPR036983">
    <property type="entry name" value="AIM24_sf"/>
</dbReference>
<sequence>MNLQGMYRKKKLIRSKLSGPARLLIALPVGYTLHCMKLAGNEDLLFEFRHLLFYTEGIRMQSVMQSFKNMIATKDVVRMKFSGEGTIGVISAGAITDWKLHPETPSYIDTRSLIAYPHNAKIDLSVYGNHLASQHMSFQWKITGEGGALVQVGKPDAQLEQFVSGDGLVKRLLREIVPFGGIWFK</sequence>
<organism evidence="1 2">
    <name type="scientific">Paenibacillus oceani</name>
    <dbReference type="NCBI Taxonomy" id="2772510"/>
    <lineage>
        <taxon>Bacteria</taxon>
        <taxon>Bacillati</taxon>
        <taxon>Bacillota</taxon>
        <taxon>Bacilli</taxon>
        <taxon>Bacillales</taxon>
        <taxon>Paenibacillaceae</taxon>
        <taxon>Paenibacillus</taxon>
    </lineage>
</organism>
<name>A0A927CD49_9BACL</name>
<dbReference type="InterPro" id="IPR002838">
    <property type="entry name" value="AIM24"/>
</dbReference>
<dbReference type="EMBL" id="JACXJA010000030">
    <property type="protein sequence ID" value="MBD2864488.1"/>
    <property type="molecule type" value="Genomic_DNA"/>
</dbReference>
<dbReference type="InterPro" id="IPR016031">
    <property type="entry name" value="Trp_RNA-bd_attenuator-like_dom"/>
</dbReference>
<dbReference type="Pfam" id="PF01987">
    <property type="entry name" value="AIM24"/>
    <property type="match status" value="1"/>
</dbReference>
<comment type="caution">
    <text evidence="1">The sequence shown here is derived from an EMBL/GenBank/DDBJ whole genome shotgun (WGS) entry which is preliminary data.</text>
</comment>
<proteinExistence type="predicted"/>
<dbReference type="SUPFAM" id="SSF51219">
    <property type="entry name" value="TRAP-like"/>
    <property type="match status" value="1"/>
</dbReference>